<dbReference type="Proteomes" id="UP000179797">
    <property type="component" value="Unassembled WGS sequence"/>
</dbReference>
<evidence type="ECO:0000313" key="4">
    <source>
        <dbReference type="EMBL" id="OHX66696.1"/>
    </source>
</evidence>
<evidence type="ECO:0000313" key="5">
    <source>
        <dbReference type="Proteomes" id="UP000179797"/>
    </source>
</evidence>
<dbReference type="PANTHER" id="PTHR35527">
    <property type="entry name" value="CHOLOYLGLYCINE HYDROLASE"/>
    <property type="match status" value="1"/>
</dbReference>
<dbReference type="AlphaFoldDB" id="A0A1S1Z0A8"/>
<dbReference type="GO" id="GO:0016787">
    <property type="term" value="F:hydrolase activity"/>
    <property type="evidence" value="ECO:0007669"/>
    <property type="project" value="UniProtKB-KW"/>
</dbReference>
<evidence type="ECO:0000259" key="3">
    <source>
        <dbReference type="Pfam" id="PF02275"/>
    </source>
</evidence>
<comment type="similarity">
    <text evidence="1">Belongs to the peptidase C59 family.</text>
</comment>
<evidence type="ECO:0000256" key="2">
    <source>
        <dbReference type="ARBA" id="ARBA00022801"/>
    </source>
</evidence>
<organism evidence="4 5">
    <name type="scientific">Flammeovirga pacifica</name>
    <dbReference type="NCBI Taxonomy" id="915059"/>
    <lineage>
        <taxon>Bacteria</taxon>
        <taxon>Pseudomonadati</taxon>
        <taxon>Bacteroidota</taxon>
        <taxon>Cytophagia</taxon>
        <taxon>Cytophagales</taxon>
        <taxon>Flammeovirgaceae</taxon>
        <taxon>Flammeovirga</taxon>
    </lineage>
</organism>
<dbReference type="Pfam" id="PF02275">
    <property type="entry name" value="CBAH"/>
    <property type="match status" value="1"/>
</dbReference>
<proteinExistence type="inferred from homology"/>
<dbReference type="SUPFAM" id="SSF56235">
    <property type="entry name" value="N-terminal nucleophile aminohydrolases (Ntn hydrolases)"/>
    <property type="match status" value="1"/>
</dbReference>
<dbReference type="InterPro" id="IPR029055">
    <property type="entry name" value="Ntn_hydrolases_N"/>
</dbReference>
<name>A0A1S1Z0A8_FLAPC</name>
<dbReference type="CDD" id="cd01902">
    <property type="entry name" value="Ntn_CGH"/>
    <property type="match status" value="1"/>
</dbReference>
<sequence length="325" mass="36103">MCSRINYKTGNNEFITGRGMDWNDPTAATSLWIFPRGLKRDGAIGENPIQWNAKYGSIVTSFYDAATADGMNEKGLVSNVLYLAEAEYDDVSKSNKPTLSIGAWGQYILDNYATVNDVVKAMEDAPYIIDAPTLPNGRAASVHMAISDPTGDSAILEYLEGELVIHHGKQYNVMTNSPRFEEQLAINKYWETVGGNRMLPGTINAADRFVRLNYALKSSPQYTDKDLATASVFSQMRSIGVPLGMADEDHPNISATLWRTIADNQTNRYYFDSSLRPSVFYVDLNEVDFNEGADVKQLDCDTDINYAGDASAHFEVAQPFKFMTK</sequence>
<evidence type="ECO:0000256" key="1">
    <source>
        <dbReference type="ARBA" id="ARBA00006625"/>
    </source>
</evidence>
<dbReference type="STRING" id="915059.NH26_10160"/>
<dbReference type="PANTHER" id="PTHR35527:SF2">
    <property type="entry name" value="HYDROLASE"/>
    <property type="match status" value="1"/>
</dbReference>
<keyword evidence="2 4" id="KW-0378">Hydrolase</keyword>
<keyword evidence="5" id="KW-1185">Reference proteome</keyword>
<dbReference type="RefSeq" id="WP_071397141.1">
    <property type="nucleotide sequence ID" value="NZ_JRYR02000001.1"/>
</dbReference>
<dbReference type="OrthoDB" id="1265391at2"/>
<protein>
    <submittedName>
        <fullName evidence="4">Hydrolase</fullName>
    </submittedName>
</protein>
<feature type="domain" description="Choloylglycine hydrolase/NAAA C-terminal" evidence="3">
    <location>
        <begin position="2"/>
        <end position="290"/>
    </location>
</feature>
<comment type="caution">
    <text evidence="4">The sequence shown here is derived from an EMBL/GenBank/DDBJ whole genome shotgun (WGS) entry which is preliminary data.</text>
</comment>
<dbReference type="InterPro" id="IPR052193">
    <property type="entry name" value="Peptidase_C59"/>
</dbReference>
<dbReference type="InterPro" id="IPR029132">
    <property type="entry name" value="CBAH/NAAA_C"/>
</dbReference>
<dbReference type="EMBL" id="JRYR02000001">
    <property type="protein sequence ID" value="OHX66696.1"/>
    <property type="molecule type" value="Genomic_DNA"/>
</dbReference>
<accession>A0A1S1Z0A8</accession>
<dbReference type="Gene3D" id="3.60.60.10">
    <property type="entry name" value="Penicillin V Acylase, Chain A"/>
    <property type="match status" value="1"/>
</dbReference>
<gene>
    <name evidence="4" type="ORF">NH26_10160</name>
</gene>
<reference evidence="4 5" key="1">
    <citation type="journal article" date="2012" name="Int. J. Syst. Evol. Microbiol.">
        <title>Flammeovirga pacifica sp. nov., isolated from deep-sea sediment.</title>
        <authorList>
            <person name="Xu H."/>
            <person name="Fu Y."/>
            <person name="Yang N."/>
            <person name="Ding Z."/>
            <person name="Lai Q."/>
            <person name="Zeng R."/>
        </authorList>
    </citation>
    <scope>NUCLEOTIDE SEQUENCE [LARGE SCALE GENOMIC DNA]</scope>
    <source>
        <strain evidence="5">DSM 24597 / LMG 26175 / WPAGA1</strain>
    </source>
</reference>